<evidence type="ECO:0000313" key="5">
    <source>
        <dbReference type="EMBL" id="CEI72773.1"/>
    </source>
</evidence>
<accession>A0A2P2BQY9</accession>
<organism evidence="5 6">
    <name type="scientific">Romboutsia hominis</name>
    <dbReference type="NCBI Taxonomy" id="1507512"/>
    <lineage>
        <taxon>Bacteria</taxon>
        <taxon>Bacillati</taxon>
        <taxon>Bacillota</taxon>
        <taxon>Clostridia</taxon>
        <taxon>Peptostreptococcales</taxon>
        <taxon>Peptostreptococcaceae</taxon>
        <taxon>Romboutsia</taxon>
    </lineage>
</organism>
<comment type="similarity">
    <text evidence="1">Belongs to the TRAFAC class translation factor GTPase superfamily. Classic translation factor GTPase family. PrfC subfamily.</text>
</comment>
<dbReference type="KEGG" id="rhom:FRIFI_1237"/>
<dbReference type="GO" id="GO:0005829">
    <property type="term" value="C:cytosol"/>
    <property type="evidence" value="ECO:0007669"/>
    <property type="project" value="TreeGrafter"/>
</dbReference>
<dbReference type="GO" id="GO:0003924">
    <property type="term" value="F:GTPase activity"/>
    <property type="evidence" value="ECO:0007669"/>
    <property type="project" value="InterPro"/>
</dbReference>
<dbReference type="InterPro" id="IPR027417">
    <property type="entry name" value="P-loop_NTPase"/>
</dbReference>
<dbReference type="EMBL" id="LN650648">
    <property type="protein sequence ID" value="CEI72773.1"/>
    <property type="molecule type" value="Genomic_DNA"/>
</dbReference>
<sequence>MNKTIGVLAHVDAGKTTFCEQILYHTKVIRNRGRVDNKDTFLDNHNIEKQRGITIFSEQGMFNYNNSSYYLIDTPGHIDFSPDMERSISIMDYAVIIVSGVDKIQSHTKTVFRLLNKYKVPTIFFVNKMDRESAELNLVIKDIQNSLTKDVIDITNIDINGILNEELIEFIAERDDNLFEKYLNDEYDDNIWIKNFKEMIKESKIYPLLSGSALNDIGIDNF</sequence>
<keyword evidence="2" id="KW-0547">Nucleotide-binding</keyword>
<dbReference type="Proteomes" id="UP000245695">
    <property type="component" value="Chromosome 1"/>
</dbReference>
<dbReference type="GO" id="GO:0016150">
    <property type="term" value="F:translation release factor activity, codon nonspecific"/>
    <property type="evidence" value="ECO:0007669"/>
    <property type="project" value="TreeGrafter"/>
</dbReference>
<gene>
    <name evidence="5" type="ORF">FRIFI_1237</name>
</gene>
<dbReference type="Gene3D" id="3.40.50.300">
    <property type="entry name" value="P-loop containing nucleotide triphosphate hydrolases"/>
    <property type="match status" value="1"/>
</dbReference>
<evidence type="ECO:0000313" key="6">
    <source>
        <dbReference type="Proteomes" id="UP000245695"/>
    </source>
</evidence>
<dbReference type="Pfam" id="PF00009">
    <property type="entry name" value="GTP_EFTU"/>
    <property type="match status" value="1"/>
</dbReference>
<proteinExistence type="inferred from homology"/>
<evidence type="ECO:0000256" key="1">
    <source>
        <dbReference type="ARBA" id="ARBA00009978"/>
    </source>
</evidence>
<dbReference type="PRINTS" id="PR00315">
    <property type="entry name" value="ELONGATNFCT"/>
</dbReference>
<keyword evidence="6" id="KW-1185">Reference proteome</keyword>
<dbReference type="AlphaFoldDB" id="A0A2P2BQY9"/>
<reference evidence="5 6" key="1">
    <citation type="submission" date="2014-09" db="EMBL/GenBank/DDBJ databases">
        <authorList>
            <person name="Hornung B.V."/>
        </authorList>
    </citation>
    <scope>NUCLEOTIDE SEQUENCE [LARGE SCALE GENOMIC DNA]</scope>
    <source>
        <strain evidence="5 6">FRIFI</strain>
    </source>
</reference>
<dbReference type="PRINTS" id="PR01037">
    <property type="entry name" value="TCRTETOQM"/>
</dbReference>
<dbReference type="PANTHER" id="PTHR43556:SF2">
    <property type="entry name" value="PEPTIDE CHAIN RELEASE FACTOR RF3"/>
    <property type="match status" value="1"/>
</dbReference>
<dbReference type="PROSITE" id="PS51722">
    <property type="entry name" value="G_TR_2"/>
    <property type="match status" value="1"/>
</dbReference>
<dbReference type="InterPro" id="IPR000795">
    <property type="entry name" value="T_Tr_GTP-bd_dom"/>
</dbReference>
<feature type="domain" description="Tr-type G" evidence="4">
    <location>
        <begin position="1"/>
        <end position="222"/>
    </location>
</feature>
<dbReference type="PANTHER" id="PTHR43556">
    <property type="entry name" value="PEPTIDE CHAIN RELEASE FACTOR RF3"/>
    <property type="match status" value="1"/>
</dbReference>
<dbReference type="RefSeq" id="WP_330405596.1">
    <property type="nucleotide sequence ID" value="NZ_LN650648.1"/>
</dbReference>
<dbReference type="InterPro" id="IPR005225">
    <property type="entry name" value="Small_GTP-bd"/>
</dbReference>
<evidence type="ECO:0000256" key="3">
    <source>
        <dbReference type="ARBA" id="ARBA00023134"/>
    </source>
</evidence>
<dbReference type="GO" id="GO:0005525">
    <property type="term" value="F:GTP binding"/>
    <property type="evidence" value="ECO:0007669"/>
    <property type="project" value="UniProtKB-KW"/>
</dbReference>
<dbReference type="InterPro" id="IPR004548">
    <property type="entry name" value="PrfC"/>
</dbReference>
<name>A0A2P2BQY9_9FIRM</name>
<evidence type="ECO:0000259" key="4">
    <source>
        <dbReference type="PROSITE" id="PS51722"/>
    </source>
</evidence>
<dbReference type="NCBIfam" id="TIGR00231">
    <property type="entry name" value="small_GTP"/>
    <property type="match status" value="1"/>
</dbReference>
<evidence type="ECO:0000256" key="2">
    <source>
        <dbReference type="ARBA" id="ARBA00022741"/>
    </source>
</evidence>
<dbReference type="SUPFAM" id="SSF52540">
    <property type="entry name" value="P-loop containing nucleoside triphosphate hydrolases"/>
    <property type="match status" value="1"/>
</dbReference>
<protein>
    <submittedName>
        <fullName evidence="5">Tetracycline resistance protein TetQ</fullName>
    </submittedName>
</protein>
<keyword evidence="3" id="KW-0342">GTP-binding</keyword>